<proteinExistence type="predicted"/>
<feature type="transmembrane region" description="Helical" evidence="1">
    <location>
        <begin position="189"/>
        <end position="205"/>
    </location>
</feature>
<dbReference type="CDD" id="cd22992">
    <property type="entry name" value="MOC1"/>
    <property type="match status" value="1"/>
</dbReference>
<dbReference type="Gramene" id="ERM99127">
    <property type="protein sequence ID" value="ERM99127"/>
    <property type="gene ID" value="AMTR_s00101p00153160"/>
</dbReference>
<dbReference type="EMBL" id="KI395058">
    <property type="protein sequence ID" value="ERM99127.1"/>
    <property type="molecule type" value="Genomic_DNA"/>
</dbReference>
<name>W1NU58_AMBTC</name>
<evidence type="ECO:0000313" key="3">
    <source>
        <dbReference type="Proteomes" id="UP000017836"/>
    </source>
</evidence>
<reference evidence="3" key="1">
    <citation type="journal article" date="2013" name="Science">
        <title>The Amborella genome and the evolution of flowering plants.</title>
        <authorList>
            <consortium name="Amborella Genome Project"/>
        </authorList>
    </citation>
    <scope>NUCLEOTIDE SEQUENCE [LARGE SCALE GENOMIC DNA]</scope>
</reference>
<dbReference type="GO" id="GO:0008821">
    <property type="term" value="F:crossover junction DNA endonuclease activity"/>
    <property type="evidence" value="ECO:0007669"/>
    <property type="project" value="InterPro"/>
</dbReference>
<organism evidence="2 3">
    <name type="scientific">Amborella trichopoda</name>
    <dbReference type="NCBI Taxonomy" id="13333"/>
    <lineage>
        <taxon>Eukaryota</taxon>
        <taxon>Viridiplantae</taxon>
        <taxon>Streptophyta</taxon>
        <taxon>Embryophyta</taxon>
        <taxon>Tracheophyta</taxon>
        <taxon>Spermatophyta</taxon>
        <taxon>Magnoliopsida</taxon>
        <taxon>Amborellales</taxon>
        <taxon>Amborellaceae</taxon>
        <taxon>Amborella</taxon>
    </lineage>
</organism>
<protein>
    <submittedName>
        <fullName evidence="2">Uncharacterized protein</fullName>
    </submittedName>
</protein>
<gene>
    <name evidence="2" type="ORF">AMTR_s00101p00153160</name>
</gene>
<keyword evidence="1" id="KW-0812">Transmembrane</keyword>
<dbReference type="InterPro" id="IPR045290">
    <property type="entry name" value="MOC1-like"/>
</dbReference>
<dbReference type="AlphaFoldDB" id="W1NU58"/>
<dbReference type="PANTHER" id="PTHR36015">
    <property type="entry name" value="HOLLIDAY JUNCTION RESOLVASE MOC1, CHLOROPLASTIC-RELATED"/>
    <property type="match status" value="1"/>
</dbReference>
<keyword evidence="3" id="KW-1185">Reference proteome</keyword>
<dbReference type="STRING" id="13333.W1NU58"/>
<dbReference type="Proteomes" id="UP000017836">
    <property type="component" value="Unassembled WGS sequence"/>
</dbReference>
<keyword evidence="1" id="KW-1133">Transmembrane helix</keyword>
<sequence>MYRIRPHFTKLTHFSSSKFRPISGFSKSCSTIAPFSELTHFSSSKFKSICGFSKFCYITPSSFAIAHVSSSKLRGFCGFAKSGAEAPVQELGEADSCRARRTVKKTRVSEAELRENWLSSLTCPLEPVSEIPDDGYEWVMGIDPDLSGAIALLKTDGSGCSAQVFDTPYLEVLVGKGARKRLDVRSTILLLRSFGAPLGTTAYVEQSIPFPKDGKQGWWSGGFGYGLWIGILVTSGFSVVPIPSLLWKNHFELTGGTSTKDDSRNRACELFPSLSSSLKRKKDHGRAEALLIASYGKGMKREGIQSCISGS</sequence>
<evidence type="ECO:0000256" key="1">
    <source>
        <dbReference type="SAM" id="Phobius"/>
    </source>
</evidence>
<accession>W1NU58</accession>
<dbReference type="HOGENOM" id="CLU_077796_1_0_1"/>
<feature type="transmembrane region" description="Helical" evidence="1">
    <location>
        <begin position="225"/>
        <end position="247"/>
    </location>
</feature>
<dbReference type="eggNOG" id="ENOG502QR28">
    <property type="taxonomic scope" value="Eukaryota"/>
</dbReference>
<dbReference type="PANTHER" id="PTHR36015:SF6">
    <property type="entry name" value="HOLLIDAY JUNCTION RESOLVASE MOC1, CHLOROPLASTIC-RELATED"/>
    <property type="match status" value="1"/>
</dbReference>
<keyword evidence="1" id="KW-0472">Membrane</keyword>
<evidence type="ECO:0000313" key="2">
    <source>
        <dbReference type="EMBL" id="ERM99127.1"/>
    </source>
</evidence>